<evidence type="ECO:0000313" key="2">
    <source>
        <dbReference type="Proteomes" id="UP000199698"/>
    </source>
</evidence>
<protein>
    <submittedName>
        <fullName evidence="1">Uncharacterized protein</fullName>
    </submittedName>
</protein>
<evidence type="ECO:0000313" key="1">
    <source>
        <dbReference type="EMBL" id="SCB84139.1"/>
    </source>
</evidence>
<organism evidence="1 2">
    <name type="scientific">Gilliamella intestini</name>
    <dbReference type="NCBI Taxonomy" id="1798183"/>
    <lineage>
        <taxon>Bacteria</taxon>
        <taxon>Pseudomonadati</taxon>
        <taxon>Pseudomonadota</taxon>
        <taxon>Gammaproteobacteria</taxon>
        <taxon>Orbales</taxon>
        <taxon>Orbaceae</taxon>
        <taxon>Gilliamella</taxon>
    </lineage>
</organism>
<keyword evidence="2" id="KW-1185">Reference proteome</keyword>
<dbReference type="AlphaFoldDB" id="A0A1C3ZP20"/>
<sequence length="322" mass="35671">MLVLALLLSSSWNLQASISKIERSGNRSDAIMIPSPVINYARPSLRFGGGVLDDIHDSDFLAGPAEIWNPYKGFLVQINPMLYSQNFPTTGADGLYFDLLIDGYEGGLIWEPVTHEGITATVTNVVANEWWMTTPADKGKVVARVKLTGPMANNSQKQSTDPGKITVPNLPQTFELVGRDSSGNEVVKYGFVLQKWFVSGGPNKFETLPNQVSWCRSLGYRLIKVKDVTNAVCFNFNSGFWCKGAVGATPSSNGNHYQRRIGAGFITEWGLLSVYGAEFREGFHWTSDESDDHRYQLTVWPRFGDIGGYDYSTSLRMICVTP</sequence>
<gene>
    <name evidence="1" type="ORF">GA0061080_10064</name>
</gene>
<proteinExistence type="predicted"/>
<dbReference type="Proteomes" id="UP000199698">
    <property type="component" value="Unassembled WGS sequence"/>
</dbReference>
<accession>A0A1C3ZP20</accession>
<dbReference type="EMBL" id="FMBA01000006">
    <property type="protein sequence ID" value="SCB84139.1"/>
    <property type="molecule type" value="Genomic_DNA"/>
</dbReference>
<name>A0A1C3ZP20_9GAMM</name>
<reference evidence="2" key="1">
    <citation type="submission" date="2016-08" db="EMBL/GenBank/DDBJ databases">
        <authorList>
            <person name="Varghese N."/>
            <person name="Submissions Spin"/>
        </authorList>
    </citation>
    <scope>NUCLEOTIDE SEQUENCE [LARGE SCALE GENOMIC DNA]</scope>
    <source>
        <strain evidence="2">R-53144</strain>
    </source>
</reference>